<evidence type="ECO:0008006" key="3">
    <source>
        <dbReference type="Google" id="ProtNLM"/>
    </source>
</evidence>
<proteinExistence type="predicted"/>
<comment type="caution">
    <text evidence="1">The sequence shown here is derived from an EMBL/GenBank/DDBJ whole genome shotgun (WGS) entry which is preliminary data.</text>
</comment>
<dbReference type="EMBL" id="WWBZ02000011">
    <property type="protein sequence ID" value="KAF4311133.1"/>
    <property type="molecule type" value="Genomic_DNA"/>
</dbReference>
<reference evidence="1" key="1">
    <citation type="submission" date="2020-04" db="EMBL/GenBank/DDBJ databases">
        <title>Genome Assembly and Annotation of Botryosphaeria dothidea sdau 11-99, a Latent Pathogen of Apple Fruit Ring Rot in China.</title>
        <authorList>
            <person name="Yu C."/>
            <person name="Diao Y."/>
            <person name="Lu Q."/>
            <person name="Zhao J."/>
            <person name="Cui S."/>
            <person name="Peng C."/>
            <person name="He B."/>
            <person name="Liu H."/>
        </authorList>
    </citation>
    <scope>NUCLEOTIDE SEQUENCE [LARGE SCALE GENOMIC DNA]</scope>
    <source>
        <strain evidence="1">Sdau11-99</strain>
    </source>
</reference>
<dbReference type="Proteomes" id="UP000572817">
    <property type="component" value="Unassembled WGS sequence"/>
</dbReference>
<organism evidence="1 2">
    <name type="scientific">Botryosphaeria dothidea</name>
    <dbReference type="NCBI Taxonomy" id="55169"/>
    <lineage>
        <taxon>Eukaryota</taxon>
        <taxon>Fungi</taxon>
        <taxon>Dikarya</taxon>
        <taxon>Ascomycota</taxon>
        <taxon>Pezizomycotina</taxon>
        <taxon>Dothideomycetes</taxon>
        <taxon>Dothideomycetes incertae sedis</taxon>
        <taxon>Botryosphaeriales</taxon>
        <taxon>Botryosphaeriaceae</taxon>
        <taxon>Botryosphaeria</taxon>
    </lineage>
</organism>
<evidence type="ECO:0000313" key="2">
    <source>
        <dbReference type="Proteomes" id="UP000572817"/>
    </source>
</evidence>
<protein>
    <recommendedName>
        <fullName evidence="3">F-box domain protein</fullName>
    </recommendedName>
</protein>
<keyword evidence="2" id="KW-1185">Reference proteome</keyword>
<accession>A0A8H4J5D2</accession>
<name>A0A8H4J5D2_9PEZI</name>
<evidence type="ECO:0000313" key="1">
    <source>
        <dbReference type="EMBL" id="KAF4311133.1"/>
    </source>
</evidence>
<dbReference type="AlphaFoldDB" id="A0A8H4J5D2"/>
<dbReference type="OrthoDB" id="10422445at2759"/>
<gene>
    <name evidence="1" type="ORF">GTA08_BOTSDO13343</name>
</gene>
<dbReference type="SUPFAM" id="SSF52047">
    <property type="entry name" value="RNI-like"/>
    <property type="match status" value="1"/>
</dbReference>
<sequence>MESSHHLLQLPLVRGDKLFPEELWDMIAACTDQATRKNLRLCCNTLSRITTPHLFRTIYFQHNDPKTRLHSITRSSGIQDHVKRLVMRRGDLMRRLEDSSGDVWSPFPNLTSVDCKLSYDPSGRDIPASTFWYFLTSVEKLEVLEVEDRNYRDLVRTFRCTKGRWNESHWNKLHTVTLSAVVTGASILAFLSHLAPTLRSLHLIDCSITQPGYTWPHIMDQARKVLSLESIRLNNLEDAEDLYLPFGECECEIITKFQQRIYDYLLRTTDDYPEWNETKVIKAHLNLLSTPPAVQHHKECFEQMKTSPKFDDIMDKLNSYL</sequence>